<keyword evidence="2" id="KW-1185">Reference proteome</keyword>
<accession>A0A1I7NPM2</accession>
<organism evidence="1 2">
    <name type="scientific">Devosia crocina</name>
    <dbReference type="NCBI Taxonomy" id="429728"/>
    <lineage>
        <taxon>Bacteria</taxon>
        <taxon>Pseudomonadati</taxon>
        <taxon>Pseudomonadota</taxon>
        <taxon>Alphaproteobacteria</taxon>
        <taxon>Hyphomicrobiales</taxon>
        <taxon>Devosiaceae</taxon>
        <taxon>Devosia</taxon>
    </lineage>
</organism>
<dbReference type="RefSeq" id="WP_175528590.1">
    <property type="nucleotide sequence ID" value="NZ_FPCK01000002.1"/>
</dbReference>
<evidence type="ECO:0000313" key="2">
    <source>
        <dbReference type="Proteomes" id="UP000199074"/>
    </source>
</evidence>
<proteinExistence type="predicted"/>
<dbReference type="EMBL" id="FPCK01000002">
    <property type="protein sequence ID" value="SFV36563.1"/>
    <property type="molecule type" value="Genomic_DNA"/>
</dbReference>
<protein>
    <submittedName>
        <fullName evidence="1">Uncharacterized protein</fullName>
    </submittedName>
</protein>
<evidence type="ECO:0000313" key="1">
    <source>
        <dbReference type="EMBL" id="SFV36563.1"/>
    </source>
</evidence>
<reference evidence="1 2" key="1">
    <citation type="submission" date="2016-10" db="EMBL/GenBank/DDBJ databases">
        <authorList>
            <person name="de Groot N.N."/>
        </authorList>
    </citation>
    <scope>NUCLEOTIDE SEQUENCE [LARGE SCALE GENOMIC DNA]</scope>
    <source>
        <strain evidence="1 2">IPL20</strain>
    </source>
</reference>
<sequence length="57" mass="5923">MSTPRKNKFFATLDTFATVFGSAAAVSAAVEGGRAPKAKHLEALGIDPVAFRSIGRS</sequence>
<dbReference type="AlphaFoldDB" id="A0A1I7NPM2"/>
<dbReference type="Proteomes" id="UP000199074">
    <property type="component" value="Unassembled WGS sequence"/>
</dbReference>
<name>A0A1I7NPM2_9HYPH</name>
<gene>
    <name evidence="1" type="ORF">SAMN05216456_2550</name>
</gene>